<evidence type="ECO:0000313" key="5">
    <source>
        <dbReference type="EMBL" id="SPD18605.1"/>
    </source>
</evidence>
<dbReference type="GO" id="GO:0000166">
    <property type="term" value="F:nucleotide binding"/>
    <property type="evidence" value="ECO:0007669"/>
    <property type="project" value="UniProtKB-KW"/>
</dbReference>
<evidence type="ECO:0000256" key="2">
    <source>
        <dbReference type="ARBA" id="ARBA00022741"/>
    </source>
</evidence>
<keyword evidence="3" id="KW-0611">Plant defense</keyword>
<dbReference type="EMBL" id="OIVN01004661">
    <property type="protein sequence ID" value="SPD18605.1"/>
    <property type="molecule type" value="Genomic_DNA"/>
</dbReference>
<gene>
    <name evidence="5" type="ORF">FSB_LOCUS46487</name>
</gene>
<name>A0A2N9I2P4_FAGSY</name>
<evidence type="ECO:0000256" key="3">
    <source>
        <dbReference type="ARBA" id="ARBA00022821"/>
    </source>
</evidence>
<proteinExistence type="predicted"/>
<keyword evidence="1" id="KW-0677">Repeat</keyword>
<keyword evidence="2" id="KW-0547">Nucleotide-binding</keyword>
<dbReference type="AlphaFoldDB" id="A0A2N9I2P4"/>
<sequence>MADEVLFQFAERIISQLCDKAFQALGLLYGLNDELEKLTNTVMAIKATLLDAEQQQALNHAIKD</sequence>
<organism evidence="5">
    <name type="scientific">Fagus sylvatica</name>
    <name type="common">Beechnut</name>
    <dbReference type="NCBI Taxonomy" id="28930"/>
    <lineage>
        <taxon>Eukaryota</taxon>
        <taxon>Viridiplantae</taxon>
        <taxon>Streptophyta</taxon>
        <taxon>Embryophyta</taxon>
        <taxon>Tracheophyta</taxon>
        <taxon>Spermatophyta</taxon>
        <taxon>Magnoliopsida</taxon>
        <taxon>eudicotyledons</taxon>
        <taxon>Gunneridae</taxon>
        <taxon>Pentapetalae</taxon>
        <taxon>rosids</taxon>
        <taxon>fabids</taxon>
        <taxon>Fagales</taxon>
        <taxon>Fagaceae</taxon>
        <taxon>Fagus</taxon>
    </lineage>
</organism>
<dbReference type="Gene3D" id="1.20.5.4130">
    <property type="match status" value="1"/>
</dbReference>
<dbReference type="GO" id="GO:0006952">
    <property type="term" value="P:defense response"/>
    <property type="evidence" value="ECO:0007669"/>
    <property type="project" value="UniProtKB-KW"/>
</dbReference>
<reference evidence="5" key="1">
    <citation type="submission" date="2018-02" db="EMBL/GenBank/DDBJ databases">
        <authorList>
            <person name="Cohen D.B."/>
            <person name="Kent A.D."/>
        </authorList>
    </citation>
    <scope>NUCLEOTIDE SEQUENCE</scope>
</reference>
<dbReference type="InterPro" id="IPR041118">
    <property type="entry name" value="Rx_N"/>
</dbReference>
<dbReference type="Pfam" id="PF18052">
    <property type="entry name" value="Rx_N"/>
    <property type="match status" value="1"/>
</dbReference>
<protein>
    <recommendedName>
        <fullName evidence="4">Disease resistance N-terminal domain-containing protein</fullName>
    </recommendedName>
</protein>
<evidence type="ECO:0000259" key="4">
    <source>
        <dbReference type="Pfam" id="PF18052"/>
    </source>
</evidence>
<feature type="domain" description="Disease resistance N-terminal" evidence="4">
    <location>
        <begin position="12"/>
        <end position="63"/>
    </location>
</feature>
<accession>A0A2N9I2P4</accession>
<evidence type="ECO:0000256" key="1">
    <source>
        <dbReference type="ARBA" id="ARBA00022737"/>
    </source>
</evidence>